<dbReference type="Proteomes" id="UP001642540">
    <property type="component" value="Unassembled WGS sequence"/>
</dbReference>
<evidence type="ECO:0000313" key="2">
    <source>
        <dbReference type="Proteomes" id="UP001642540"/>
    </source>
</evidence>
<comment type="caution">
    <text evidence="1">The sequence shown here is derived from an EMBL/GenBank/DDBJ whole genome shotgun (WGS) entry which is preliminary data.</text>
</comment>
<organism evidence="1 2">
    <name type="scientific">Orchesella dallaii</name>
    <dbReference type="NCBI Taxonomy" id="48710"/>
    <lineage>
        <taxon>Eukaryota</taxon>
        <taxon>Metazoa</taxon>
        <taxon>Ecdysozoa</taxon>
        <taxon>Arthropoda</taxon>
        <taxon>Hexapoda</taxon>
        <taxon>Collembola</taxon>
        <taxon>Entomobryomorpha</taxon>
        <taxon>Entomobryoidea</taxon>
        <taxon>Orchesellidae</taxon>
        <taxon>Orchesellinae</taxon>
        <taxon>Orchesella</taxon>
    </lineage>
</organism>
<sequence length="59" mass="6148">MQKVLTTPTATAPITMGGAYRAVVAAASAPTSITPALAPREEITELEEPIDNELDVNPI</sequence>
<evidence type="ECO:0000313" key="1">
    <source>
        <dbReference type="EMBL" id="CAL8117758.1"/>
    </source>
</evidence>
<reference evidence="1 2" key="1">
    <citation type="submission" date="2024-08" db="EMBL/GenBank/DDBJ databases">
        <authorList>
            <person name="Cucini C."/>
            <person name="Frati F."/>
        </authorList>
    </citation>
    <scope>NUCLEOTIDE SEQUENCE [LARGE SCALE GENOMIC DNA]</scope>
</reference>
<keyword evidence="2" id="KW-1185">Reference proteome</keyword>
<name>A0ABP1R1W1_9HEXA</name>
<protein>
    <submittedName>
        <fullName evidence="1">Uncharacterized protein</fullName>
    </submittedName>
</protein>
<accession>A0ABP1R1W1</accession>
<proteinExistence type="predicted"/>
<dbReference type="EMBL" id="CAXLJM020000056">
    <property type="protein sequence ID" value="CAL8117758.1"/>
    <property type="molecule type" value="Genomic_DNA"/>
</dbReference>
<gene>
    <name evidence="1" type="ORF">ODALV1_LOCUS17843</name>
</gene>